<dbReference type="EMBL" id="HACG01006876">
    <property type="protein sequence ID" value="CEK53741.1"/>
    <property type="molecule type" value="Transcribed_RNA"/>
</dbReference>
<proteinExistence type="predicted"/>
<protein>
    <recommendedName>
        <fullName evidence="2">SAP domain-containing protein</fullName>
    </recommendedName>
</protein>
<dbReference type="InterPro" id="IPR036361">
    <property type="entry name" value="SAP_dom_sf"/>
</dbReference>
<evidence type="ECO:0008006" key="2">
    <source>
        <dbReference type="Google" id="ProtNLM"/>
    </source>
</evidence>
<dbReference type="AlphaFoldDB" id="A0A0B6YD37"/>
<organism evidence="1">
    <name type="scientific">Arion vulgaris</name>
    <dbReference type="NCBI Taxonomy" id="1028688"/>
    <lineage>
        <taxon>Eukaryota</taxon>
        <taxon>Metazoa</taxon>
        <taxon>Spiralia</taxon>
        <taxon>Lophotrochozoa</taxon>
        <taxon>Mollusca</taxon>
        <taxon>Gastropoda</taxon>
        <taxon>Heterobranchia</taxon>
        <taxon>Euthyneura</taxon>
        <taxon>Panpulmonata</taxon>
        <taxon>Eupulmonata</taxon>
        <taxon>Stylommatophora</taxon>
        <taxon>Helicina</taxon>
        <taxon>Arionoidea</taxon>
        <taxon>Arionidae</taxon>
        <taxon>Arion</taxon>
    </lineage>
</organism>
<sequence>MSRANASSLMSDADGATYRSHAHADTYTSGLSSGDEFSAKITRINGAVNKMTKEQLQEKLTECRLNTSG</sequence>
<dbReference type="Gene3D" id="1.10.720.30">
    <property type="entry name" value="SAP domain"/>
    <property type="match status" value="1"/>
</dbReference>
<evidence type="ECO:0000313" key="1">
    <source>
        <dbReference type="EMBL" id="CEK53741.1"/>
    </source>
</evidence>
<accession>A0A0B6YD37</accession>
<gene>
    <name evidence="1" type="primary">ORF21112</name>
</gene>
<name>A0A0B6YD37_9EUPU</name>
<reference evidence="1" key="1">
    <citation type="submission" date="2014-12" db="EMBL/GenBank/DDBJ databases">
        <title>Insight into the proteome of Arion vulgaris.</title>
        <authorList>
            <person name="Aradska J."/>
            <person name="Bulat T."/>
            <person name="Smidak R."/>
            <person name="Sarate P."/>
            <person name="Gangsoo J."/>
            <person name="Sialana F."/>
            <person name="Bilban M."/>
            <person name="Lubec G."/>
        </authorList>
    </citation>
    <scope>NUCLEOTIDE SEQUENCE</scope>
    <source>
        <tissue evidence="1">Skin</tissue>
    </source>
</reference>
<feature type="non-terminal residue" evidence="1">
    <location>
        <position position="69"/>
    </location>
</feature>